<evidence type="ECO:0000313" key="5">
    <source>
        <dbReference type="Proteomes" id="UP000245956"/>
    </source>
</evidence>
<dbReference type="Pfam" id="PF00172">
    <property type="entry name" value="Zn_clus"/>
    <property type="match status" value="1"/>
</dbReference>
<evidence type="ECO:0000256" key="2">
    <source>
        <dbReference type="SAM" id="MobiDB-lite"/>
    </source>
</evidence>
<evidence type="ECO:0000259" key="3">
    <source>
        <dbReference type="PROSITE" id="PS50048"/>
    </source>
</evidence>
<name>A0A2U3EQI6_PURLI</name>
<proteinExistence type="predicted"/>
<feature type="domain" description="Zn(2)-C6 fungal-type" evidence="3">
    <location>
        <begin position="67"/>
        <end position="93"/>
    </location>
</feature>
<sequence length="662" mass="72306">MMQRHRTDSTRQLLPKPPTGAGGDPPRGEAVQRSKRSQVKLACDRTSADPGRVAWTVADRLFISEGCRKRKAKCDGRRPSCRSCLAVKAECVYAGPGATLKQRLAELEGAYAHAKRSLDAMCKSAERGALEGSGGAETSQDFSGALPPTDSDWDLSTTAASGGEPSQRLGGGQDCPVSVLNWNIVEDWRAVLPLSRWTTVTADETLLNHLFALFWTWDHSLARILHRELLLDGLTADTQGPGRPDTRFCSEFLINSILAVSTSCFHKSDDFRAAAPRGSSFADEAFRLLAVHQEQVEVSLMQGVAILSVHEMTFGDLPLGTSLFFDKLSALRASSKIFDGPDWMDSMEVAQGDPKESKVGEALASIANGFHCLDLKLSLIANRPSTALGLAGIPPSQEEGGSPLWIPYPVSAGPQLSYHSNANVAEYELSQLAGEFLPAIEESRSSLVPDYRRSKALYDRFLAWKSSSQDFMLRGHYTAQAPCWASLLVSFDLVCIKLLEPFLGLSFLEFDGGEAARSLSRSHCENMLSSLWDYRTVFGMRLECWLVYACHAAVSTLLLNLPVPGPHGDALCRGCELLFDMGHYMPRANDLLLALEDDAHVREVEIPNSCKPFLDAGAAFARRIHIRNVMPLTLTPTSEGSAGQPCQVTFASHIESLDEEQN</sequence>
<keyword evidence="1" id="KW-0539">Nucleus</keyword>
<dbReference type="Gene3D" id="4.10.240.10">
    <property type="entry name" value="Zn(2)-C6 fungal-type DNA-binding domain"/>
    <property type="match status" value="1"/>
</dbReference>
<gene>
    <name evidence="4" type="ORF">PCL_03957</name>
</gene>
<dbReference type="PANTHER" id="PTHR47256">
    <property type="entry name" value="ZN(II)2CYS6 TRANSCRIPTION FACTOR (EUROFUNG)-RELATED"/>
    <property type="match status" value="1"/>
</dbReference>
<evidence type="ECO:0000256" key="1">
    <source>
        <dbReference type="ARBA" id="ARBA00023242"/>
    </source>
</evidence>
<dbReference type="EMBL" id="LCWV01000001">
    <property type="protein sequence ID" value="PWI76763.1"/>
    <property type="molecule type" value="Genomic_DNA"/>
</dbReference>
<dbReference type="InterPro" id="IPR053187">
    <property type="entry name" value="Notoamide_regulator"/>
</dbReference>
<dbReference type="PROSITE" id="PS50048">
    <property type="entry name" value="ZN2_CY6_FUNGAL_2"/>
    <property type="match status" value="1"/>
</dbReference>
<comment type="caution">
    <text evidence="4">The sequence shown here is derived from an EMBL/GenBank/DDBJ whole genome shotgun (WGS) entry which is preliminary data.</text>
</comment>
<reference evidence="4 5" key="1">
    <citation type="journal article" date="2016" name="Front. Microbiol.">
        <title>Genome and transcriptome sequences reveal the specific parasitism of the nematophagous Purpureocillium lilacinum 36-1.</title>
        <authorList>
            <person name="Xie J."/>
            <person name="Li S."/>
            <person name="Mo C."/>
            <person name="Xiao X."/>
            <person name="Peng D."/>
            <person name="Wang G."/>
            <person name="Xiao Y."/>
        </authorList>
    </citation>
    <scope>NUCLEOTIDE SEQUENCE [LARGE SCALE GENOMIC DNA]</scope>
    <source>
        <strain evidence="4 5">36-1</strain>
    </source>
</reference>
<dbReference type="SUPFAM" id="SSF57701">
    <property type="entry name" value="Zn2/Cys6 DNA-binding domain"/>
    <property type="match status" value="1"/>
</dbReference>
<evidence type="ECO:0000313" key="4">
    <source>
        <dbReference type="EMBL" id="PWI76763.1"/>
    </source>
</evidence>
<dbReference type="CDD" id="cd00067">
    <property type="entry name" value="GAL4"/>
    <property type="match status" value="1"/>
</dbReference>
<dbReference type="CDD" id="cd12148">
    <property type="entry name" value="fungal_TF_MHR"/>
    <property type="match status" value="1"/>
</dbReference>
<dbReference type="Proteomes" id="UP000245956">
    <property type="component" value="Unassembled WGS sequence"/>
</dbReference>
<feature type="region of interest" description="Disordered" evidence="2">
    <location>
        <begin position="1"/>
        <end position="37"/>
    </location>
</feature>
<accession>A0A2U3EQI6</accession>
<dbReference type="GO" id="GO:0008270">
    <property type="term" value="F:zinc ion binding"/>
    <property type="evidence" value="ECO:0007669"/>
    <property type="project" value="InterPro"/>
</dbReference>
<dbReference type="InterPro" id="IPR036864">
    <property type="entry name" value="Zn2-C6_fun-type_DNA-bd_sf"/>
</dbReference>
<dbReference type="PANTHER" id="PTHR47256:SF3">
    <property type="entry name" value="ZN(II)2CYS6 TRANSCRIPTION FACTOR (EUROFUNG)"/>
    <property type="match status" value="1"/>
</dbReference>
<dbReference type="InterPro" id="IPR001138">
    <property type="entry name" value="Zn2Cys6_DnaBD"/>
</dbReference>
<dbReference type="AlphaFoldDB" id="A0A2U3EQI6"/>
<feature type="region of interest" description="Disordered" evidence="2">
    <location>
        <begin position="153"/>
        <end position="172"/>
    </location>
</feature>
<dbReference type="GO" id="GO:0000981">
    <property type="term" value="F:DNA-binding transcription factor activity, RNA polymerase II-specific"/>
    <property type="evidence" value="ECO:0007669"/>
    <property type="project" value="InterPro"/>
</dbReference>
<organism evidence="4 5">
    <name type="scientific">Purpureocillium lilacinum</name>
    <name type="common">Paecilomyces lilacinus</name>
    <dbReference type="NCBI Taxonomy" id="33203"/>
    <lineage>
        <taxon>Eukaryota</taxon>
        <taxon>Fungi</taxon>
        <taxon>Dikarya</taxon>
        <taxon>Ascomycota</taxon>
        <taxon>Pezizomycotina</taxon>
        <taxon>Sordariomycetes</taxon>
        <taxon>Hypocreomycetidae</taxon>
        <taxon>Hypocreales</taxon>
        <taxon>Ophiocordycipitaceae</taxon>
        <taxon>Purpureocillium</taxon>
    </lineage>
</organism>
<protein>
    <submittedName>
        <fullName evidence="4">Fungal specific transcription factor</fullName>
    </submittedName>
</protein>